<organism evidence="2 3">
    <name type="scientific">Flexivirga aerilata</name>
    <dbReference type="NCBI Taxonomy" id="1656889"/>
    <lineage>
        <taxon>Bacteria</taxon>
        <taxon>Bacillati</taxon>
        <taxon>Actinomycetota</taxon>
        <taxon>Actinomycetes</taxon>
        <taxon>Micrococcales</taxon>
        <taxon>Dermacoccaceae</taxon>
        <taxon>Flexivirga</taxon>
    </lineage>
</organism>
<feature type="domain" description="SIS" evidence="1">
    <location>
        <begin position="34"/>
        <end position="189"/>
    </location>
</feature>
<dbReference type="GO" id="GO:0097367">
    <property type="term" value="F:carbohydrate derivative binding"/>
    <property type="evidence" value="ECO:0007669"/>
    <property type="project" value="InterPro"/>
</dbReference>
<protein>
    <submittedName>
        <fullName evidence="2">SIS domain-containing protein</fullName>
    </submittedName>
</protein>
<dbReference type="AlphaFoldDB" id="A0A849AMN7"/>
<dbReference type="EMBL" id="JABENB010000003">
    <property type="protein sequence ID" value="NNG41047.1"/>
    <property type="molecule type" value="Genomic_DNA"/>
</dbReference>
<proteinExistence type="predicted"/>
<dbReference type="InterPro" id="IPR046348">
    <property type="entry name" value="SIS_dom_sf"/>
</dbReference>
<sequence length="201" mass="20888">MTSSWLDDHVDDLRNGMDSLVRQQHQVAAWGAALAAHLASGGRLLTAGNGGSAAEAQHLTAEVVGKFDRDRRPFSGICLSAESSSFTAILNDYGADQVFARQVAGHGRVDDVLVLMSTSGRSANVVRAARAGRDLGLRVWALTGRTPNPLARAADEVVSVDATSTAAVQEVHLVALHAICAALDQALQGAAPREAAGMIVG</sequence>
<dbReference type="Proteomes" id="UP000557772">
    <property type="component" value="Unassembled WGS sequence"/>
</dbReference>
<dbReference type="CDD" id="cd05006">
    <property type="entry name" value="SIS_GmhA"/>
    <property type="match status" value="1"/>
</dbReference>
<dbReference type="Pfam" id="PF13580">
    <property type="entry name" value="SIS_2"/>
    <property type="match status" value="1"/>
</dbReference>
<dbReference type="PANTHER" id="PTHR30390">
    <property type="entry name" value="SEDOHEPTULOSE 7-PHOSPHATE ISOMERASE / DNAA INITIATOR-ASSOCIATING FACTOR FOR REPLICATION INITIATION"/>
    <property type="match status" value="1"/>
</dbReference>
<evidence type="ECO:0000313" key="3">
    <source>
        <dbReference type="Proteomes" id="UP000557772"/>
    </source>
</evidence>
<evidence type="ECO:0000259" key="1">
    <source>
        <dbReference type="PROSITE" id="PS51464"/>
    </source>
</evidence>
<evidence type="ECO:0000313" key="2">
    <source>
        <dbReference type="EMBL" id="NNG41047.1"/>
    </source>
</evidence>
<dbReference type="PROSITE" id="PS51464">
    <property type="entry name" value="SIS"/>
    <property type="match status" value="1"/>
</dbReference>
<dbReference type="SUPFAM" id="SSF53697">
    <property type="entry name" value="SIS domain"/>
    <property type="match status" value="1"/>
</dbReference>
<reference evidence="2 3" key="1">
    <citation type="submission" date="2020-05" db="EMBL/GenBank/DDBJ databases">
        <title>Flexivirga sp. ID2601S isolated from air conditioner.</title>
        <authorList>
            <person name="Kim D.H."/>
        </authorList>
    </citation>
    <scope>NUCLEOTIDE SEQUENCE [LARGE SCALE GENOMIC DNA]</scope>
    <source>
        <strain evidence="2 3">ID2601S</strain>
    </source>
</reference>
<gene>
    <name evidence="2" type="ORF">HJ588_17450</name>
</gene>
<dbReference type="PANTHER" id="PTHR30390:SF6">
    <property type="entry name" value="DNAA INITIATOR-ASSOCIATING PROTEIN DIAA"/>
    <property type="match status" value="1"/>
</dbReference>
<keyword evidence="3" id="KW-1185">Reference proteome</keyword>
<dbReference type="InterPro" id="IPR001347">
    <property type="entry name" value="SIS_dom"/>
</dbReference>
<dbReference type="InterPro" id="IPR035461">
    <property type="entry name" value="GmhA/DiaA"/>
</dbReference>
<dbReference type="GO" id="GO:1901135">
    <property type="term" value="P:carbohydrate derivative metabolic process"/>
    <property type="evidence" value="ECO:0007669"/>
    <property type="project" value="InterPro"/>
</dbReference>
<name>A0A849AMN7_9MICO</name>
<dbReference type="Gene3D" id="3.40.50.10490">
    <property type="entry name" value="Glucose-6-phosphate isomerase like protein, domain 1"/>
    <property type="match status" value="1"/>
</dbReference>
<dbReference type="InterPro" id="IPR050099">
    <property type="entry name" value="SIS_GmhA/DiaA_subfam"/>
</dbReference>
<accession>A0A849AMN7</accession>
<comment type="caution">
    <text evidence="2">The sequence shown here is derived from an EMBL/GenBank/DDBJ whole genome shotgun (WGS) entry which is preliminary data.</text>
</comment>